<evidence type="ECO:0000256" key="6">
    <source>
        <dbReference type="ARBA" id="ARBA00023146"/>
    </source>
</evidence>
<dbReference type="GO" id="GO:0005524">
    <property type="term" value="F:ATP binding"/>
    <property type="evidence" value="ECO:0007669"/>
    <property type="project" value="UniProtKB-KW"/>
</dbReference>
<dbReference type="PRINTS" id="PR00982">
    <property type="entry name" value="TRNASYNTHLYS"/>
</dbReference>
<comment type="cofactor">
    <cofactor evidence="8">
        <name>Mg(2+)</name>
        <dbReference type="ChEBI" id="CHEBI:18420"/>
    </cofactor>
    <text evidence="8">Binds 3 Mg(2+) ions per subunit.</text>
</comment>
<evidence type="ECO:0000313" key="11">
    <source>
        <dbReference type="EMBL" id="AXN02439.1"/>
    </source>
</evidence>
<evidence type="ECO:0000256" key="9">
    <source>
        <dbReference type="SAM" id="Coils"/>
    </source>
</evidence>
<dbReference type="GO" id="GO:0006430">
    <property type="term" value="P:lysyl-tRNA aminoacylation"/>
    <property type="evidence" value="ECO:0007669"/>
    <property type="project" value="InterPro"/>
</dbReference>
<evidence type="ECO:0000313" key="12">
    <source>
        <dbReference type="Proteomes" id="UP000257084"/>
    </source>
</evidence>
<gene>
    <name evidence="11" type="ORF">C9I84_033</name>
</gene>
<dbReference type="EC" id="6.1.1.6" evidence="2 8"/>
<evidence type="ECO:0000256" key="7">
    <source>
        <dbReference type="ARBA" id="ARBA00048573"/>
    </source>
</evidence>
<dbReference type="GO" id="GO:0046872">
    <property type="term" value="F:metal ion binding"/>
    <property type="evidence" value="ECO:0007669"/>
    <property type="project" value="UniProtKB-KW"/>
</dbReference>
<feature type="domain" description="Aminoacyl-transfer RNA synthetases class-II family profile" evidence="10">
    <location>
        <begin position="115"/>
        <end position="405"/>
    </location>
</feature>
<evidence type="ECO:0000256" key="3">
    <source>
        <dbReference type="ARBA" id="ARBA00022598"/>
    </source>
</evidence>
<keyword evidence="3" id="KW-0436">Ligase</keyword>
<dbReference type="NCBIfam" id="TIGR00499">
    <property type="entry name" value="lysS_bact"/>
    <property type="match status" value="1"/>
</dbReference>
<dbReference type="Gene3D" id="2.40.50.140">
    <property type="entry name" value="Nucleic acid-binding proteins"/>
    <property type="match status" value="1"/>
</dbReference>
<keyword evidence="9" id="KW-0175">Coiled coil</keyword>
<dbReference type="SUPFAM" id="SSF50249">
    <property type="entry name" value="Nucleic acid-binding proteins"/>
    <property type="match status" value="1"/>
</dbReference>
<dbReference type="InterPro" id="IPR018149">
    <property type="entry name" value="Lys-tRNA-synth_II_C"/>
</dbReference>
<dbReference type="Pfam" id="PF00152">
    <property type="entry name" value="tRNA-synt_2"/>
    <property type="match status" value="1"/>
</dbReference>
<dbReference type="GO" id="GO:0005829">
    <property type="term" value="C:cytosol"/>
    <property type="evidence" value="ECO:0007669"/>
    <property type="project" value="TreeGrafter"/>
</dbReference>
<evidence type="ECO:0000256" key="8">
    <source>
        <dbReference type="RuleBase" id="RU000336"/>
    </source>
</evidence>
<feature type="coiled-coil region" evidence="9">
    <location>
        <begin position="339"/>
        <end position="366"/>
    </location>
</feature>
<comment type="catalytic activity">
    <reaction evidence="7 8">
        <text>tRNA(Lys) + L-lysine + ATP = L-lysyl-tRNA(Lys) + AMP + diphosphate</text>
        <dbReference type="Rhea" id="RHEA:20792"/>
        <dbReference type="Rhea" id="RHEA-COMP:9696"/>
        <dbReference type="Rhea" id="RHEA-COMP:9697"/>
        <dbReference type="ChEBI" id="CHEBI:30616"/>
        <dbReference type="ChEBI" id="CHEBI:32551"/>
        <dbReference type="ChEBI" id="CHEBI:33019"/>
        <dbReference type="ChEBI" id="CHEBI:78442"/>
        <dbReference type="ChEBI" id="CHEBI:78529"/>
        <dbReference type="ChEBI" id="CHEBI:456215"/>
        <dbReference type="EC" id="6.1.1.6"/>
    </reaction>
</comment>
<dbReference type="Gene3D" id="3.30.930.10">
    <property type="entry name" value="Bira Bifunctional Protein, Domain 2"/>
    <property type="match status" value="1"/>
</dbReference>
<dbReference type="SUPFAM" id="SSF55681">
    <property type="entry name" value="Class II aaRS and biotin synthetases"/>
    <property type="match status" value="1"/>
</dbReference>
<name>A0A346E0D4_9PROT</name>
<dbReference type="GO" id="GO:0004824">
    <property type="term" value="F:lysine-tRNA ligase activity"/>
    <property type="evidence" value="ECO:0007669"/>
    <property type="project" value="UniProtKB-EC"/>
</dbReference>
<dbReference type="PROSITE" id="PS50862">
    <property type="entry name" value="AA_TRNA_LIGASE_II"/>
    <property type="match status" value="1"/>
</dbReference>
<evidence type="ECO:0000256" key="5">
    <source>
        <dbReference type="ARBA" id="ARBA00022840"/>
    </source>
</evidence>
<dbReference type="Pfam" id="PF01336">
    <property type="entry name" value="tRNA_anti-codon"/>
    <property type="match status" value="1"/>
</dbReference>
<comment type="similarity">
    <text evidence="1">Belongs to the class-II aminoacyl-tRNA synthetase family.</text>
</comment>
<keyword evidence="6 11" id="KW-0030">Aminoacyl-tRNA synthetase</keyword>
<keyword evidence="8" id="KW-0479">Metal-binding</keyword>
<evidence type="ECO:0000259" key="10">
    <source>
        <dbReference type="PROSITE" id="PS50862"/>
    </source>
</evidence>
<keyword evidence="4" id="KW-0547">Nucleotide-binding</keyword>
<dbReference type="Proteomes" id="UP000257084">
    <property type="component" value="Chromosome"/>
</dbReference>
<dbReference type="KEGG" id="vfg:C9I84_033"/>
<proteinExistence type="inferred from homology"/>
<dbReference type="InterPro" id="IPR004364">
    <property type="entry name" value="Aa-tRNA-synt_II"/>
</dbReference>
<keyword evidence="8" id="KW-0460">Magnesium</keyword>
<dbReference type="InterPro" id="IPR002313">
    <property type="entry name" value="Lys-tRNA-ligase_II"/>
</dbReference>
<dbReference type="PANTHER" id="PTHR42918:SF6">
    <property type="entry name" value="ELONGATION FACTOR P--(R)-BETA-LYSINE LIGASE"/>
    <property type="match status" value="1"/>
</dbReference>
<dbReference type="GO" id="GO:0000049">
    <property type="term" value="F:tRNA binding"/>
    <property type="evidence" value="ECO:0007669"/>
    <property type="project" value="TreeGrafter"/>
</dbReference>
<dbReference type="InterPro" id="IPR004365">
    <property type="entry name" value="NA-bd_OB_tRNA"/>
</dbReference>
<reference evidence="11 12" key="1">
    <citation type="submission" date="2018-03" db="EMBL/GenBank/DDBJ databases">
        <title>A parallel universe: an anciently diverged bacterial symbiosis in a Hawaiian planthopper (Hemiptera: Cixiidae) reveals rearranged nutritional responsibilities.</title>
        <authorList>
            <person name="Bennett G."/>
            <person name="Mao M."/>
        </authorList>
    </citation>
    <scope>NUCLEOTIDE SEQUENCE [LARGE SCALE GENOMIC DNA]</scope>
    <source>
        <strain evidence="11 12">OLIH</strain>
    </source>
</reference>
<dbReference type="AlphaFoldDB" id="A0A346E0D4"/>
<organism evidence="11 12">
    <name type="scientific">Candidatus Vidania fulgoroideorum</name>
    <dbReference type="NCBI Taxonomy" id="881286"/>
    <lineage>
        <taxon>Bacteria</taxon>
        <taxon>Pseudomonadati</taxon>
        <taxon>Pseudomonadota</taxon>
        <taxon>Betaproteobacteria</taxon>
        <taxon>Candidatus Vidania</taxon>
    </lineage>
</organism>
<dbReference type="InterPro" id="IPR012340">
    <property type="entry name" value="NA-bd_OB-fold"/>
</dbReference>
<evidence type="ECO:0000256" key="2">
    <source>
        <dbReference type="ARBA" id="ARBA00013166"/>
    </source>
</evidence>
<dbReference type="EMBL" id="CP028360">
    <property type="protein sequence ID" value="AXN02439.1"/>
    <property type="molecule type" value="Genomic_DNA"/>
</dbReference>
<evidence type="ECO:0000256" key="1">
    <source>
        <dbReference type="ARBA" id="ARBA00008226"/>
    </source>
</evidence>
<keyword evidence="5" id="KW-0067">ATP-binding</keyword>
<protein>
    <recommendedName>
        <fullName evidence="2 8">Lysine--tRNA ligase</fullName>
        <ecNumber evidence="2 8">6.1.1.6</ecNumber>
    </recommendedName>
</protein>
<dbReference type="InterPro" id="IPR045864">
    <property type="entry name" value="aa-tRNA-synth_II/BPL/LPL"/>
</dbReference>
<sequence>MKKIGRILNIRIFKKIIFLKLVNIKKDIQVVIKKNIKKIKKKIKIGYIVKVYGKHGKTKSGEKSIFCQKIKILSKCIIFPNKYFKNINKEFSYRKRYIDLVINKKSRYVFNKRFNIIKNIRKFFYKEKFVEVETPILNKVYSGADAEPFVTNHNFLKKKNYLRISPELNLKKLIVGGYEKIFEIGKNFRNEGCSNIHNPEFSMVEYYYVDKNYLDIMKLTKKLIKSLAKKTLGKKKIIFDKKILNLNKFKILKIKEALIKYKKINNISKNFLIKEILKKTKILSYKKKNLMYQYFDEFVSKKIIKPTFIIGHPKIFSPLALERKGVIERFELFIAGMEIANGFSELNEAKEQKKRFNKQKNDYDIDFIKALEFGLPKTAGCGLGIDRLVMLLTNCKNIKDVILFPFMK</sequence>
<dbReference type="PANTHER" id="PTHR42918">
    <property type="entry name" value="LYSYL-TRNA SYNTHETASE"/>
    <property type="match status" value="1"/>
</dbReference>
<accession>A0A346E0D4</accession>
<dbReference type="InterPro" id="IPR006195">
    <property type="entry name" value="aa-tRNA-synth_II"/>
</dbReference>
<keyword evidence="12" id="KW-1185">Reference proteome</keyword>
<evidence type="ECO:0000256" key="4">
    <source>
        <dbReference type="ARBA" id="ARBA00022741"/>
    </source>
</evidence>